<evidence type="ECO:0000256" key="10">
    <source>
        <dbReference type="SAM" id="MobiDB-lite"/>
    </source>
</evidence>
<dbReference type="Pfam" id="PF04552">
    <property type="entry name" value="Sigma54_DBD"/>
    <property type="match status" value="1"/>
</dbReference>
<dbReference type="Pfam" id="PF04963">
    <property type="entry name" value="Sigma54_CBD"/>
    <property type="match status" value="1"/>
</dbReference>
<evidence type="ECO:0000256" key="3">
    <source>
        <dbReference type="ARBA" id="ARBA00022679"/>
    </source>
</evidence>
<dbReference type="GO" id="GO:0001216">
    <property type="term" value="F:DNA-binding transcription activator activity"/>
    <property type="evidence" value="ECO:0007669"/>
    <property type="project" value="InterPro"/>
</dbReference>
<dbReference type="InterPro" id="IPR007046">
    <property type="entry name" value="RNA_pol_sigma_54_core-bd"/>
</dbReference>
<dbReference type="GO" id="GO:0003677">
    <property type="term" value="F:DNA binding"/>
    <property type="evidence" value="ECO:0007669"/>
    <property type="project" value="UniProtKB-KW"/>
</dbReference>
<protein>
    <recommendedName>
        <fullName evidence="9">RNA polymerase sigma-54 factor</fullName>
    </recommendedName>
</protein>
<dbReference type="GO" id="GO:0016779">
    <property type="term" value="F:nucleotidyltransferase activity"/>
    <property type="evidence" value="ECO:0007669"/>
    <property type="project" value="UniProtKB-KW"/>
</dbReference>
<feature type="domain" description="RNA polymerase sigma factor 54 core-binding" evidence="12">
    <location>
        <begin position="113"/>
        <end position="298"/>
    </location>
</feature>
<comment type="similarity">
    <text evidence="1 9">Belongs to the sigma-54 factor family.</text>
</comment>
<dbReference type="Gene3D" id="1.10.10.60">
    <property type="entry name" value="Homeodomain-like"/>
    <property type="match status" value="1"/>
</dbReference>
<evidence type="ECO:0000256" key="8">
    <source>
        <dbReference type="ARBA" id="ARBA00023163"/>
    </source>
</evidence>
<dbReference type="EMBL" id="SPKJ01000018">
    <property type="protein sequence ID" value="MYZ47640.1"/>
    <property type="molecule type" value="Genomic_DNA"/>
</dbReference>
<keyword evidence="3 9" id="KW-0808">Transferase</keyword>
<dbReference type="InterPro" id="IPR000394">
    <property type="entry name" value="RNA_pol_sigma_54"/>
</dbReference>
<evidence type="ECO:0000256" key="1">
    <source>
        <dbReference type="ARBA" id="ARBA00008798"/>
    </source>
</evidence>
<feature type="region of interest" description="Disordered" evidence="10">
    <location>
        <begin position="52"/>
        <end position="95"/>
    </location>
</feature>
<dbReference type="NCBIfam" id="NF004596">
    <property type="entry name" value="PRK05932.1-3"/>
    <property type="match status" value="1"/>
</dbReference>
<evidence type="ECO:0000256" key="2">
    <source>
        <dbReference type="ARBA" id="ARBA00022478"/>
    </source>
</evidence>
<evidence type="ECO:0000259" key="11">
    <source>
        <dbReference type="Pfam" id="PF04552"/>
    </source>
</evidence>
<keyword evidence="7 9" id="KW-0238">DNA-binding</keyword>
<evidence type="ECO:0000256" key="5">
    <source>
        <dbReference type="ARBA" id="ARBA00023015"/>
    </source>
</evidence>
<organism evidence="13 14">
    <name type="scientific">Propylenella binzhouense</name>
    <dbReference type="NCBI Taxonomy" id="2555902"/>
    <lineage>
        <taxon>Bacteria</taxon>
        <taxon>Pseudomonadati</taxon>
        <taxon>Pseudomonadota</taxon>
        <taxon>Alphaproteobacteria</taxon>
        <taxon>Hyphomicrobiales</taxon>
        <taxon>Propylenellaceae</taxon>
        <taxon>Propylenella</taxon>
    </lineage>
</organism>
<dbReference type="PROSITE" id="PS00718">
    <property type="entry name" value="SIGMA54_2"/>
    <property type="match status" value="1"/>
</dbReference>
<dbReference type="GO" id="GO:0016987">
    <property type="term" value="F:sigma factor activity"/>
    <property type="evidence" value="ECO:0007669"/>
    <property type="project" value="UniProtKB-KW"/>
</dbReference>
<feature type="compositionally biased region" description="Basic and acidic residues" evidence="10">
    <location>
        <begin position="52"/>
        <end position="62"/>
    </location>
</feature>
<keyword evidence="5 9" id="KW-0805">Transcription regulation</keyword>
<dbReference type="Proteomes" id="UP000773614">
    <property type="component" value="Unassembled WGS sequence"/>
</dbReference>
<dbReference type="RefSeq" id="WP_161139999.1">
    <property type="nucleotide sequence ID" value="NZ_SPKJ01000018.1"/>
</dbReference>
<dbReference type="PIRSF" id="PIRSF000774">
    <property type="entry name" value="RpoN"/>
    <property type="match status" value="1"/>
</dbReference>
<dbReference type="PROSITE" id="PS50044">
    <property type="entry name" value="SIGMA54_3"/>
    <property type="match status" value="1"/>
</dbReference>
<evidence type="ECO:0000256" key="6">
    <source>
        <dbReference type="ARBA" id="ARBA00023082"/>
    </source>
</evidence>
<dbReference type="GO" id="GO:0006352">
    <property type="term" value="P:DNA-templated transcription initiation"/>
    <property type="evidence" value="ECO:0007669"/>
    <property type="project" value="InterPro"/>
</dbReference>
<feature type="domain" description="RNA polymerase sigma factor 54 DNA-binding" evidence="11">
    <location>
        <begin position="315"/>
        <end position="473"/>
    </location>
</feature>
<dbReference type="InterPro" id="IPR038709">
    <property type="entry name" value="RpoN_core-bd_sf"/>
</dbReference>
<evidence type="ECO:0000256" key="9">
    <source>
        <dbReference type="PIRNR" id="PIRNR000774"/>
    </source>
</evidence>
<evidence type="ECO:0000313" key="13">
    <source>
        <dbReference type="EMBL" id="MYZ47640.1"/>
    </source>
</evidence>
<dbReference type="InterPro" id="IPR007634">
    <property type="entry name" value="RNA_pol_sigma_54_DNA-bd"/>
</dbReference>
<sequence length="481" mass="52331">MGLSVNLQLRQSQSLVITPQLMQAIRLLQMTSLELDRFIEAELEQNPLLERAEAEESARGEAEPQASAPEEGGLDLDAGAEREPAEPDVDLPPYAPESARLATAAAAPEWSAIEERVAATESLEAFIERQIDNRLADERDRFIARVLLGHLDQAGYLVADLGAIAEELGAPPCRIERVLAACQTFEPTGVFARSLRECLALQLAERNRLDPAMQALLDNLALLAARNTAALRLACGVDAEDLAQMVAEIRALDPKPGAAFASEPVEPLVPDVLVRPASDGGWLVELNEANLPRVLIDRASYAQFVGRGDGETRRFVADCLQKANWLVRSLDQRSRTILKVSAEIVRQQEGFLAHGVCALKPLNLRMIADAVGVHESTVSRATAGKTMATPRGIFELKFFFSTALPASGGGEAHSAESVKHRIRTLIAGERPEAVLSDDSIVEMLNSDGIEIARRTVAKYREMMGIASSVQRRREKRAELAS</sequence>
<keyword evidence="14" id="KW-1185">Reference proteome</keyword>
<dbReference type="PANTHER" id="PTHR32248">
    <property type="entry name" value="RNA POLYMERASE SIGMA-54 FACTOR"/>
    <property type="match status" value="1"/>
</dbReference>
<proteinExistence type="inferred from homology"/>
<keyword evidence="6 9" id="KW-0731">Sigma factor</keyword>
<evidence type="ECO:0000259" key="12">
    <source>
        <dbReference type="Pfam" id="PF04963"/>
    </source>
</evidence>
<comment type="caution">
    <text evidence="13">The sequence shown here is derived from an EMBL/GenBank/DDBJ whole genome shotgun (WGS) entry which is preliminary data.</text>
</comment>
<dbReference type="PANTHER" id="PTHR32248:SF4">
    <property type="entry name" value="RNA POLYMERASE SIGMA-54 FACTOR"/>
    <property type="match status" value="1"/>
</dbReference>
<name>A0A964T3E0_9HYPH</name>
<dbReference type="NCBIfam" id="TIGR02395">
    <property type="entry name" value="rpoN_sigma"/>
    <property type="match status" value="1"/>
</dbReference>
<dbReference type="AlphaFoldDB" id="A0A964T3E0"/>
<dbReference type="NCBIfam" id="NF009118">
    <property type="entry name" value="PRK12469.1"/>
    <property type="match status" value="1"/>
</dbReference>
<dbReference type="PRINTS" id="PR00045">
    <property type="entry name" value="SIGMA54FCT"/>
</dbReference>
<accession>A0A964T3E0</accession>
<reference evidence="13" key="1">
    <citation type="submission" date="2019-03" db="EMBL/GenBank/DDBJ databases">
        <title>Afifella sp. nov., isolated from activated sludge.</title>
        <authorList>
            <person name="Li Q."/>
            <person name="Liu Y."/>
        </authorList>
    </citation>
    <scope>NUCLEOTIDE SEQUENCE</scope>
    <source>
        <strain evidence="13">L72</strain>
    </source>
</reference>
<dbReference type="Pfam" id="PF00309">
    <property type="entry name" value="Sigma54_AID"/>
    <property type="match status" value="1"/>
</dbReference>
<dbReference type="Gene3D" id="1.10.10.1330">
    <property type="entry name" value="RNA polymerase sigma-54 factor, core-binding domain"/>
    <property type="match status" value="1"/>
</dbReference>
<dbReference type="PROSITE" id="PS00717">
    <property type="entry name" value="SIGMA54_1"/>
    <property type="match status" value="1"/>
</dbReference>
<keyword evidence="8 9" id="KW-0804">Transcription</keyword>
<evidence type="ECO:0000256" key="4">
    <source>
        <dbReference type="ARBA" id="ARBA00022695"/>
    </source>
</evidence>
<keyword evidence="2 9" id="KW-0240">DNA-directed RNA polymerase</keyword>
<evidence type="ECO:0000256" key="7">
    <source>
        <dbReference type="ARBA" id="ARBA00023125"/>
    </source>
</evidence>
<evidence type="ECO:0000313" key="14">
    <source>
        <dbReference type="Proteomes" id="UP000773614"/>
    </source>
</evidence>
<dbReference type="GO" id="GO:0000428">
    <property type="term" value="C:DNA-directed RNA polymerase complex"/>
    <property type="evidence" value="ECO:0007669"/>
    <property type="project" value="UniProtKB-KW"/>
</dbReference>
<dbReference type="OrthoDB" id="9814402at2"/>
<keyword evidence="4 9" id="KW-0548">Nucleotidyltransferase</keyword>
<gene>
    <name evidence="13" type="primary">rpoN</name>
    <name evidence="13" type="ORF">E4O86_07930</name>
</gene>
<comment type="function">
    <text evidence="9">Sigma factors are initiation factors that promote the attachment of RNA polymerase to specific initiation sites and are then released.</text>
</comment>